<reference evidence="3 4" key="1">
    <citation type="submission" date="2011-08" db="EMBL/GenBank/DDBJ databases">
        <authorList>
            <person name="Weinstock G."/>
            <person name="Sodergren E."/>
            <person name="Clifton S."/>
            <person name="Fulton L."/>
            <person name="Fulton B."/>
            <person name="Courtney L."/>
            <person name="Fronick C."/>
            <person name="Harrison M."/>
            <person name="Strong C."/>
            <person name="Farmer C."/>
            <person name="Delahaunty K."/>
            <person name="Markovic C."/>
            <person name="Hall O."/>
            <person name="Minx P."/>
            <person name="Tomlinson C."/>
            <person name="Mitreva M."/>
            <person name="Hou S."/>
            <person name="Chen J."/>
            <person name="Wollam A."/>
            <person name="Pepin K.H."/>
            <person name="Johnson M."/>
            <person name="Bhonagiri V."/>
            <person name="Zhang X."/>
            <person name="Suruliraj S."/>
            <person name="Warren W."/>
            <person name="Chinwalla A."/>
            <person name="Mardis E.R."/>
            <person name="Wilson R.K."/>
        </authorList>
    </citation>
    <scope>NUCLEOTIDE SEQUENCE [LARGE SCALE GENOMIC DNA]</scope>
    <source>
        <strain evidence="3 4">F0432</strain>
    </source>
</reference>
<dbReference type="NCBIfam" id="NF002616">
    <property type="entry name" value="PRK02268.1-2"/>
    <property type="match status" value="1"/>
</dbReference>
<organism evidence="3 4">
    <name type="scientific">Cardiobacterium valvarum F0432</name>
    <dbReference type="NCBI Taxonomy" id="797473"/>
    <lineage>
        <taxon>Bacteria</taxon>
        <taxon>Pseudomonadati</taxon>
        <taxon>Pseudomonadota</taxon>
        <taxon>Gammaproteobacteria</taxon>
        <taxon>Cardiobacteriales</taxon>
        <taxon>Cardiobacteriaceae</taxon>
        <taxon>Cardiobacterium</taxon>
    </lineage>
</organism>
<protein>
    <recommendedName>
        <fullName evidence="1">UPF0310 protein HMPREF9080_02943</fullName>
    </recommendedName>
</protein>
<dbReference type="AlphaFoldDB" id="G9ZJH4"/>
<evidence type="ECO:0000313" key="4">
    <source>
        <dbReference type="Proteomes" id="UP000004750"/>
    </source>
</evidence>
<dbReference type="SUPFAM" id="SSF88697">
    <property type="entry name" value="PUA domain-like"/>
    <property type="match status" value="1"/>
</dbReference>
<dbReference type="STRING" id="797473.HMPREF9080_02943"/>
<proteinExistence type="inferred from homology"/>
<dbReference type="Gene3D" id="3.10.590.10">
    <property type="entry name" value="ph1033 like domains"/>
    <property type="match status" value="1"/>
</dbReference>
<gene>
    <name evidence="3" type="ORF">HMPREF9080_02943</name>
</gene>
<dbReference type="EMBL" id="AGCM01000192">
    <property type="protein sequence ID" value="EHM49752.1"/>
    <property type="molecule type" value="Genomic_DNA"/>
</dbReference>
<comment type="caution">
    <text evidence="3">The sequence shown here is derived from an EMBL/GenBank/DDBJ whole genome shotgun (WGS) entry which is preliminary data.</text>
</comment>
<evidence type="ECO:0000313" key="3">
    <source>
        <dbReference type="EMBL" id="EHM49752.1"/>
    </source>
</evidence>
<dbReference type="NCBIfam" id="NF002617">
    <property type="entry name" value="PRK02268.1-3"/>
    <property type="match status" value="1"/>
</dbReference>
<evidence type="ECO:0000259" key="2">
    <source>
        <dbReference type="Pfam" id="PF01878"/>
    </source>
</evidence>
<dbReference type="HOGENOM" id="CLU_117727_0_0_6"/>
<dbReference type="Pfam" id="PF01878">
    <property type="entry name" value="EVE"/>
    <property type="match status" value="1"/>
</dbReference>
<dbReference type="PATRIC" id="fig|797473.3.peg.2386"/>
<name>G9ZJH4_9GAMM</name>
<dbReference type="HAMAP" id="MF_00771">
    <property type="entry name" value="UPF0310"/>
    <property type="match status" value="1"/>
</dbReference>
<feature type="domain" description="EVE" evidence="2">
    <location>
        <begin position="56"/>
        <end position="182"/>
    </location>
</feature>
<evidence type="ECO:0000256" key="1">
    <source>
        <dbReference type="HAMAP-Rule" id="MF_00771"/>
    </source>
</evidence>
<dbReference type="InterPro" id="IPR022996">
    <property type="entry name" value="UPF0310"/>
</dbReference>
<comment type="similarity">
    <text evidence="1">Belongs to the UPF0310 family.</text>
</comment>
<dbReference type="InterPro" id="IPR002740">
    <property type="entry name" value="EVE_domain"/>
</dbReference>
<dbReference type="Proteomes" id="UP000004750">
    <property type="component" value="Unassembled WGS sequence"/>
</dbReference>
<dbReference type="CDD" id="cd21132">
    <property type="entry name" value="EVE-like"/>
    <property type="match status" value="1"/>
</dbReference>
<accession>G9ZJH4</accession>
<sequence>MEAFAKAGFWRQRHAALDKTGFFHDSPALRAFMNKDHRTEIITSVPVDGKRARKVKYWIGTVSQEHVLRGVAGGFCQVCHGKAAPLNRMKRGDWLLYYSPKISLYGHEKWQAFTACGQIADDTAYPFRMSEDFIPFRRNVVYSPIQRDCPLGIARTHPEWKMYASQLRYGHFAISEDFFSFVQGYMLAPPESGPRQESLF</sequence>
<dbReference type="InterPro" id="IPR015947">
    <property type="entry name" value="PUA-like_sf"/>
</dbReference>